<dbReference type="Pfam" id="PF09911">
    <property type="entry name" value="DUF2140"/>
    <property type="match status" value="1"/>
</dbReference>
<dbReference type="InterPro" id="IPR018672">
    <property type="entry name" value="DUF2140"/>
</dbReference>
<name>A0A859FET2_9BACI</name>
<dbReference type="KEGG" id="psua:FLK61_28840"/>
<gene>
    <name evidence="1" type="ORF">FLK61_28840</name>
</gene>
<keyword evidence="2" id="KW-1185">Reference proteome</keyword>
<proteinExistence type="predicted"/>
<reference evidence="2" key="1">
    <citation type="submission" date="2019-07" db="EMBL/GenBank/DDBJ databases">
        <title>Bacillus alkalisoli sp. nov. isolated from saline soil.</title>
        <authorList>
            <person name="Sun J.-Q."/>
            <person name="Xu L."/>
        </authorList>
    </citation>
    <scope>NUCLEOTIDE SEQUENCE [LARGE SCALE GENOMIC DNA]</scope>
    <source>
        <strain evidence="2">M4U3P1</strain>
    </source>
</reference>
<dbReference type="RefSeq" id="WP_176008781.1">
    <property type="nucleotide sequence ID" value="NZ_CP041372.2"/>
</dbReference>
<evidence type="ECO:0000313" key="2">
    <source>
        <dbReference type="Proteomes" id="UP000318138"/>
    </source>
</evidence>
<dbReference type="AlphaFoldDB" id="A0A859FET2"/>
<dbReference type="Proteomes" id="UP000318138">
    <property type="component" value="Chromosome"/>
</dbReference>
<dbReference type="EMBL" id="CP041372">
    <property type="protein sequence ID" value="QKS70746.1"/>
    <property type="molecule type" value="Genomic_DNA"/>
</dbReference>
<protein>
    <submittedName>
        <fullName evidence="1">YpmS family protein</fullName>
    </submittedName>
</protein>
<accession>A0A859FET2</accession>
<evidence type="ECO:0000313" key="1">
    <source>
        <dbReference type="EMBL" id="QKS70746.1"/>
    </source>
</evidence>
<organism evidence="1 2">
    <name type="scientific">Paenalkalicoccus suaedae</name>
    <dbReference type="NCBI Taxonomy" id="2592382"/>
    <lineage>
        <taxon>Bacteria</taxon>
        <taxon>Bacillati</taxon>
        <taxon>Bacillota</taxon>
        <taxon>Bacilli</taxon>
        <taxon>Bacillales</taxon>
        <taxon>Bacillaceae</taxon>
        <taxon>Paenalkalicoccus</taxon>
    </lineage>
</organism>
<sequence length="187" mass="21159">MNRWKIAFFSLIALLLLLLIGGGIWINQQLPDASAEPFDRPAVDTVEGPSFTVTTTREDLNSWLQQELQGENQEFDITIDEAVYFQTELALFGVSIPVEMTLVPEVTEEGNLWLLEDSFRVASFELPSEQVFALIESTVDLPEWITVAQNERGFYVDIVNGVSEDFQIQVESLDLEQNDIELLITSK</sequence>